<gene>
    <name evidence="2" type="ORF">BRAPAZ1V2_A05P24680.2</name>
</gene>
<dbReference type="InterPro" id="IPR056924">
    <property type="entry name" value="SH3_Tf2-1"/>
</dbReference>
<reference evidence="2 3" key="1">
    <citation type="submission" date="2021-07" db="EMBL/GenBank/DDBJ databases">
        <authorList>
            <consortium name="Genoscope - CEA"/>
            <person name="William W."/>
        </authorList>
    </citation>
    <scope>NUCLEOTIDE SEQUENCE [LARGE SCALE GENOMIC DNA]</scope>
</reference>
<feature type="domain" description="Tf2-1-like SH3-like" evidence="1">
    <location>
        <begin position="65"/>
        <end position="108"/>
    </location>
</feature>
<dbReference type="EMBL" id="LS974621">
    <property type="protein sequence ID" value="CAG7875947.1"/>
    <property type="molecule type" value="Genomic_DNA"/>
</dbReference>
<proteinExistence type="predicted"/>
<dbReference type="PANTHER" id="PTHR46148:SF52">
    <property type="entry name" value="OS04G0603800 PROTEIN"/>
    <property type="match status" value="1"/>
</dbReference>
<protein>
    <recommendedName>
        <fullName evidence="1">Tf2-1-like SH3-like domain-containing protein</fullName>
    </recommendedName>
</protein>
<evidence type="ECO:0000259" key="1">
    <source>
        <dbReference type="Pfam" id="PF24626"/>
    </source>
</evidence>
<dbReference type="AlphaFoldDB" id="A0A8D9DES9"/>
<sequence length="229" mass="25550">MDLSALPPAMQVSQSGDKKAQFVKNMHRQVRETLEKKAERNRIKLNKGRTEVIFQLGDWVWLHLSKLSPRGDGPFRVLDRINDNAYRLELPGEFKASRTFNVSDLSPYIADDGDVLRTEPVQEGGDVVVPTTEVPIIRQVPTTRSGSRVIRAGFAKAVQELLAQEKTGFKQLLIQELAYLKLEDTSEPLEVPDSFHSSQFSSIDQNEAGLTISTFILNPSTQLASGSEI</sequence>
<dbReference type="Gramene" id="A05p24680.2_BraZ1">
    <property type="protein sequence ID" value="A05p24680.2_BraZ1.CDS.1"/>
    <property type="gene ID" value="A05g24680.2_BraZ1"/>
</dbReference>
<dbReference type="PANTHER" id="PTHR46148">
    <property type="entry name" value="CHROMO DOMAIN-CONTAINING PROTEIN"/>
    <property type="match status" value="1"/>
</dbReference>
<accession>A0A8D9DES9</accession>
<evidence type="ECO:0000313" key="3">
    <source>
        <dbReference type="Proteomes" id="UP000694005"/>
    </source>
</evidence>
<organism evidence="2 3">
    <name type="scientific">Brassica campestris</name>
    <name type="common">Field mustard</name>
    <dbReference type="NCBI Taxonomy" id="3711"/>
    <lineage>
        <taxon>Eukaryota</taxon>
        <taxon>Viridiplantae</taxon>
        <taxon>Streptophyta</taxon>
        <taxon>Embryophyta</taxon>
        <taxon>Tracheophyta</taxon>
        <taxon>Spermatophyta</taxon>
        <taxon>Magnoliopsida</taxon>
        <taxon>eudicotyledons</taxon>
        <taxon>Gunneridae</taxon>
        <taxon>Pentapetalae</taxon>
        <taxon>rosids</taxon>
        <taxon>malvids</taxon>
        <taxon>Brassicales</taxon>
        <taxon>Brassicaceae</taxon>
        <taxon>Brassiceae</taxon>
        <taxon>Brassica</taxon>
    </lineage>
</organism>
<dbReference type="Proteomes" id="UP000694005">
    <property type="component" value="Chromosome A05"/>
</dbReference>
<evidence type="ECO:0000313" key="2">
    <source>
        <dbReference type="EMBL" id="CAG7875947.1"/>
    </source>
</evidence>
<dbReference type="Pfam" id="PF24626">
    <property type="entry name" value="SH3_Tf2-1"/>
    <property type="match status" value="1"/>
</dbReference>
<name>A0A8D9DES9_BRACM</name>